<feature type="transmembrane region" description="Helical" evidence="7">
    <location>
        <begin position="20"/>
        <end position="43"/>
    </location>
</feature>
<feature type="transmembrane region" description="Helical" evidence="7">
    <location>
        <begin position="272"/>
        <end position="288"/>
    </location>
</feature>
<dbReference type="PROSITE" id="PS50893">
    <property type="entry name" value="ABC_TRANSPORTER_2"/>
    <property type="match status" value="1"/>
</dbReference>
<dbReference type="GO" id="GO:0140359">
    <property type="term" value="F:ABC-type transporter activity"/>
    <property type="evidence" value="ECO:0007669"/>
    <property type="project" value="InterPro"/>
</dbReference>
<dbReference type="InterPro" id="IPR003593">
    <property type="entry name" value="AAA+_ATPase"/>
</dbReference>
<dbReference type="InterPro" id="IPR039421">
    <property type="entry name" value="Type_1_exporter"/>
</dbReference>
<dbReference type="PANTHER" id="PTHR24221:SF654">
    <property type="entry name" value="ATP-BINDING CASSETTE SUB-FAMILY B MEMBER 6"/>
    <property type="match status" value="1"/>
</dbReference>
<keyword evidence="2 7" id="KW-0812">Transmembrane</keyword>
<evidence type="ECO:0000256" key="6">
    <source>
        <dbReference type="ARBA" id="ARBA00023136"/>
    </source>
</evidence>
<reference evidence="10 11" key="1">
    <citation type="submission" date="2017-09" db="EMBL/GenBank/DDBJ databases">
        <title>Depth-based differentiation of microbial function through sediment-hosted aquifers and enrichment of novel symbionts in the deep terrestrial subsurface.</title>
        <authorList>
            <person name="Probst A.J."/>
            <person name="Ladd B."/>
            <person name="Jarett J.K."/>
            <person name="Geller-Mcgrath D.E."/>
            <person name="Sieber C.M."/>
            <person name="Emerson J.B."/>
            <person name="Anantharaman K."/>
            <person name="Thomas B.C."/>
            <person name="Malmstrom R."/>
            <person name="Stieglmeier M."/>
            <person name="Klingl A."/>
            <person name="Woyke T."/>
            <person name="Ryan C.M."/>
            <person name="Banfield J.F."/>
        </authorList>
    </citation>
    <scope>NUCLEOTIDE SEQUENCE [LARGE SCALE GENOMIC DNA]</scope>
    <source>
        <strain evidence="10">CG22_combo_CG10-13_8_21_14_all_38_20</strain>
    </source>
</reference>
<evidence type="ECO:0000256" key="4">
    <source>
        <dbReference type="ARBA" id="ARBA00022840"/>
    </source>
</evidence>
<evidence type="ECO:0000313" key="10">
    <source>
        <dbReference type="EMBL" id="PIP61480.1"/>
    </source>
</evidence>
<evidence type="ECO:0000259" key="8">
    <source>
        <dbReference type="PROSITE" id="PS50893"/>
    </source>
</evidence>
<dbReference type="Proteomes" id="UP000231246">
    <property type="component" value="Unassembled WGS sequence"/>
</dbReference>
<dbReference type="GO" id="GO:0005886">
    <property type="term" value="C:plasma membrane"/>
    <property type="evidence" value="ECO:0007669"/>
    <property type="project" value="UniProtKB-SubCell"/>
</dbReference>
<dbReference type="Pfam" id="PF00664">
    <property type="entry name" value="ABC_membrane"/>
    <property type="match status" value="1"/>
</dbReference>
<dbReference type="InterPro" id="IPR011527">
    <property type="entry name" value="ABC1_TM_dom"/>
</dbReference>
<evidence type="ECO:0000256" key="7">
    <source>
        <dbReference type="SAM" id="Phobius"/>
    </source>
</evidence>
<keyword evidence="4" id="KW-0067">ATP-binding</keyword>
<feature type="transmembrane region" description="Helical" evidence="7">
    <location>
        <begin position="157"/>
        <end position="177"/>
    </location>
</feature>
<evidence type="ECO:0000256" key="5">
    <source>
        <dbReference type="ARBA" id="ARBA00022989"/>
    </source>
</evidence>
<dbReference type="EMBL" id="PCTA01000026">
    <property type="protein sequence ID" value="PIP61480.1"/>
    <property type="molecule type" value="Genomic_DNA"/>
</dbReference>
<evidence type="ECO:0008006" key="12">
    <source>
        <dbReference type="Google" id="ProtNLM"/>
    </source>
</evidence>
<comment type="subcellular location">
    <subcellularLocation>
        <location evidence="1">Cell membrane</location>
        <topology evidence="1">Multi-pass membrane protein</topology>
    </subcellularLocation>
</comment>
<accession>A0A2H0BWQ1</accession>
<evidence type="ECO:0000256" key="2">
    <source>
        <dbReference type="ARBA" id="ARBA00022692"/>
    </source>
</evidence>
<dbReference type="PROSITE" id="PS50929">
    <property type="entry name" value="ABC_TM1F"/>
    <property type="match status" value="1"/>
</dbReference>
<dbReference type="FunFam" id="3.40.50.300:FF:000218">
    <property type="entry name" value="Multidrug ABC transporter ATP-binding protein"/>
    <property type="match status" value="1"/>
</dbReference>
<feature type="transmembrane region" description="Helical" evidence="7">
    <location>
        <begin position="63"/>
        <end position="84"/>
    </location>
</feature>
<dbReference type="InterPro" id="IPR027417">
    <property type="entry name" value="P-loop_NTPase"/>
</dbReference>
<evidence type="ECO:0000256" key="1">
    <source>
        <dbReference type="ARBA" id="ARBA00004651"/>
    </source>
</evidence>
<dbReference type="PROSITE" id="PS00211">
    <property type="entry name" value="ABC_TRANSPORTER_1"/>
    <property type="match status" value="1"/>
</dbReference>
<feature type="domain" description="ABC transporter" evidence="8">
    <location>
        <begin position="343"/>
        <end position="577"/>
    </location>
</feature>
<proteinExistence type="predicted"/>
<evidence type="ECO:0000313" key="11">
    <source>
        <dbReference type="Proteomes" id="UP000231246"/>
    </source>
</evidence>
<dbReference type="Gene3D" id="1.20.1560.10">
    <property type="entry name" value="ABC transporter type 1, transmembrane domain"/>
    <property type="match status" value="1"/>
</dbReference>
<feature type="domain" description="ABC transmembrane type-1" evidence="9">
    <location>
        <begin position="20"/>
        <end position="306"/>
    </location>
</feature>
<protein>
    <recommendedName>
        <fullName evidence="12">Iron ABC transporter ATP-binding protein</fullName>
    </recommendedName>
</protein>
<dbReference type="GO" id="GO:0005524">
    <property type="term" value="F:ATP binding"/>
    <property type="evidence" value="ECO:0007669"/>
    <property type="project" value="UniProtKB-KW"/>
</dbReference>
<keyword evidence="6 7" id="KW-0472">Membrane</keyword>
<dbReference type="InterPro" id="IPR036640">
    <property type="entry name" value="ABC1_TM_sf"/>
</dbReference>
<dbReference type="SMART" id="SM00382">
    <property type="entry name" value="AAA"/>
    <property type="match status" value="1"/>
</dbReference>
<comment type="caution">
    <text evidence="10">The sequence shown here is derived from an EMBL/GenBank/DDBJ whole genome shotgun (WGS) entry which is preliminary data.</text>
</comment>
<dbReference type="InterPro" id="IPR003439">
    <property type="entry name" value="ABC_transporter-like_ATP-bd"/>
</dbReference>
<evidence type="ECO:0000256" key="3">
    <source>
        <dbReference type="ARBA" id="ARBA00022741"/>
    </source>
</evidence>
<dbReference type="Gene3D" id="3.40.50.300">
    <property type="entry name" value="P-loop containing nucleotide triphosphate hydrolases"/>
    <property type="match status" value="1"/>
</dbReference>
<evidence type="ECO:0000259" key="9">
    <source>
        <dbReference type="PROSITE" id="PS50929"/>
    </source>
</evidence>
<sequence>MNSILRIIKIARPFHKLIYILGLLILVSSLIDVTASVLIKFVIDELEKQLTSGTGSLSIAFKLLALMFSLNVIAVIIEAISLRIGDYTSGRIGKFLTEKFYRKIFTLSQSYFDSEISGKIVSQLSRGILSLKDFLGALTNFIVPALVQTIFSIGVLAYFNMTIALLTFATFPVYIFISHISTKKWGEYQVKRNKIEDVTRGRIQEVISNIRLVRSYGAQNSEYSFISDSMGNSNKIYDKQSLTYHVFNFLRNLGLETALIGVTFIIIRQTYLGIMTFGELVLIIQLLNRMRRPLFAMSFILERVKTAETGSKEYFEILDLESVEDFNLEISPNSSKIVLKPTIEFKNVSFDYTKGKDVLQSISFSAIGPETVALVGHSGAGKTTITNLILKFYEPTKGSLRLNGIDYSKLTHAQVREQVSLVFQDSELFSTTIRENVAYGMPSAQDSDIEEALKQANAWEFVKKFTKKLDEQIGERGVKLSGGQKQRIQIARAILANRPILILDEATSSLDAKSEKLVQNALDILMKDKLVLIIAHRFSTLQNANRVIVIDKGRVVNIGQPGELARGKGVYAELLRYQIEGNQKLLEKYDLSG</sequence>
<dbReference type="SUPFAM" id="SSF52540">
    <property type="entry name" value="P-loop containing nucleoside triphosphate hydrolases"/>
    <property type="match status" value="1"/>
</dbReference>
<dbReference type="PANTHER" id="PTHR24221">
    <property type="entry name" value="ATP-BINDING CASSETTE SUB-FAMILY B"/>
    <property type="match status" value="1"/>
</dbReference>
<dbReference type="InterPro" id="IPR017871">
    <property type="entry name" value="ABC_transporter-like_CS"/>
</dbReference>
<dbReference type="CDD" id="cd07346">
    <property type="entry name" value="ABC_6TM_exporters"/>
    <property type="match status" value="1"/>
</dbReference>
<feature type="transmembrane region" description="Helical" evidence="7">
    <location>
        <begin position="134"/>
        <end position="151"/>
    </location>
</feature>
<dbReference type="GO" id="GO:0016887">
    <property type="term" value="F:ATP hydrolysis activity"/>
    <property type="evidence" value="ECO:0007669"/>
    <property type="project" value="InterPro"/>
</dbReference>
<name>A0A2H0BWQ1_9BACT</name>
<organism evidence="10 11">
    <name type="scientific">Candidatus Roizmanbacteria bacterium CG22_combo_CG10-13_8_21_14_all_38_20</name>
    <dbReference type="NCBI Taxonomy" id="1974862"/>
    <lineage>
        <taxon>Bacteria</taxon>
        <taxon>Candidatus Roizmaniibacteriota</taxon>
    </lineage>
</organism>
<keyword evidence="3" id="KW-0547">Nucleotide-binding</keyword>
<dbReference type="SUPFAM" id="SSF90123">
    <property type="entry name" value="ABC transporter transmembrane region"/>
    <property type="match status" value="1"/>
</dbReference>
<gene>
    <name evidence="10" type="ORF">COW99_04225</name>
</gene>
<dbReference type="Pfam" id="PF00005">
    <property type="entry name" value="ABC_tran"/>
    <property type="match status" value="1"/>
</dbReference>
<keyword evidence="5 7" id="KW-1133">Transmembrane helix</keyword>
<dbReference type="AlphaFoldDB" id="A0A2H0BWQ1"/>